<dbReference type="InterPro" id="IPR005064">
    <property type="entry name" value="BUG"/>
</dbReference>
<dbReference type="PROSITE" id="PS51318">
    <property type="entry name" value="TAT"/>
    <property type="match status" value="1"/>
</dbReference>
<keyword evidence="4" id="KW-1185">Reference proteome</keyword>
<keyword evidence="2" id="KW-0732">Signal</keyword>
<comment type="caution">
    <text evidence="3">The sequence shown here is derived from an EMBL/GenBank/DDBJ whole genome shotgun (WGS) entry which is preliminary data.</text>
</comment>
<proteinExistence type="inferred from homology"/>
<comment type="similarity">
    <text evidence="1">Belongs to the UPF0065 (bug) family.</text>
</comment>
<dbReference type="PANTHER" id="PTHR42928:SF5">
    <property type="entry name" value="BLR1237 PROTEIN"/>
    <property type="match status" value="1"/>
</dbReference>
<dbReference type="SUPFAM" id="SSF53850">
    <property type="entry name" value="Periplasmic binding protein-like II"/>
    <property type="match status" value="1"/>
</dbReference>
<dbReference type="Gene3D" id="3.40.190.10">
    <property type="entry name" value="Periplasmic binding protein-like II"/>
    <property type="match status" value="1"/>
</dbReference>
<evidence type="ECO:0000256" key="1">
    <source>
        <dbReference type="ARBA" id="ARBA00006987"/>
    </source>
</evidence>
<evidence type="ECO:0000256" key="2">
    <source>
        <dbReference type="SAM" id="SignalP"/>
    </source>
</evidence>
<gene>
    <name evidence="3" type="ORF">HB662_24300</name>
</gene>
<dbReference type="Gene3D" id="3.40.190.150">
    <property type="entry name" value="Bordetella uptake gene, domain 1"/>
    <property type="match status" value="1"/>
</dbReference>
<accession>A0ABX1F6B0</accession>
<reference evidence="3 4" key="1">
    <citation type="submission" date="2020-03" db="EMBL/GenBank/DDBJ databases">
        <title>Roseomonas selenitidurans sp. nov. isolated from soil.</title>
        <authorList>
            <person name="Liu H."/>
        </authorList>
    </citation>
    <scope>NUCLEOTIDE SEQUENCE [LARGE SCALE GENOMIC DNA]</scope>
    <source>
        <strain evidence="3 4">JCM 15073</strain>
    </source>
</reference>
<dbReference type="EMBL" id="JAAVTX010000007">
    <property type="protein sequence ID" value="NKE47921.1"/>
    <property type="molecule type" value="Genomic_DNA"/>
</dbReference>
<dbReference type="PIRSF" id="PIRSF017082">
    <property type="entry name" value="YflP"/>
    <property type="match status" value="1"/>
</dbReference>
<evidence type="ECO:0000313" key="4">
    <source>
        <dbReference type="Proteomes" id="UP000765160"/>
    </source>
</evidence>
<dbReference type="RefSeq" id="WP_168053728.1">
    <property type="nucleotide sequence ID" value="NZ_JAATJR010000007.1"/>
</dbReference>
<feature type="signal peptide" evidence="2">
    <location>
        <begin position="1"/>
        <end position="25"/>
    </location>
</feature>
<dbReference type="InterPro" id="IPR006311">
    <property type="entry name" value="TAT_signal"/>
</dbReference>
<name>A0ABX1F6B0_9PROT</name>
<feature type="chain" id="PRO_5046246433" evidence="2">
    <location>
        <begin position="26"/>
        <end position="326"/>
    </location>
</feature>
<dbReference type="PANTHER" id="PTHR42928">
    <property type="entry name" value="TRICARBOXYLATE-BINDING PROTEIN"/>
    <property type="match status" value="1"/>
</dbReference>
<dbReference type="Proteomes" id="UP000765160">
    <property type="component" value="Unassembled WGS sequence"/>
</dbReference>
<organism evidence="3 4">
    <name type="scientific">Falsiroseomonas frigidaquae</name>
    <dbReference type="NCBI Taxonomy" id="487318"/>
    <lineage>
        <taxon>Bacteria</taxon>
        <taxon>Pseudomonadati</taxon>
        <taxon>Pseudomonadota</taxon>
        <taxon>Alphaproteobacteria</taxon>
        <taxon>Acetobacterales</taxon>
        <taxon>Roseomonadaceae</taxon>
        <taxon>Falsiroseomonas</taxon>
    </lineage>
</organism>
<dbReference type="Pfam" id="PF03401">
    <property type="entry name" value="TctC"/>
    <property type="match status" value="1"/>
</dbReference>
<sequence>MPSRRSLLRASSLLGLAPLTTPALAQAPWPSRPITIVVPFPPGGSNDLLARPVALKLQQALGGHPVVVENRGGAGGTVGATAVARAPADGHTLMWGHVGTLAVNPWIYPNLPYDPLRDFAPVALVATLPSILAVHPSVPARSAAEFIALAKARPGSLEYGSAGNGAASHITMAAFCDAAGIELVHVPYRGNGPMLTDLIAGRLKASFAGAPVVLPSTRDDRLVALGMSALTPSAALPGIKPIAEALPGFEVVQWHGLVAPAATPREVIAKINAAVNGLLNDADLKTRLTTEGADPAPRTPEAFRTLITSELERFRVLIGRAGIKAD</sequence>
<dbReference type="InterPro" id="IPR042100">
    <property type="entry name" value="Bug_dom1"/>
</dbReference>
<evidence type="ECO:0000313" key="3">
    <source>
        <dbReference type="EMBL" id="NKE47921.1"/>
    </source>
</evidence>
<protein>
    <submittedName>
        <fullName evidence="3">Tripartite tricarboxylate transporter substrate binding protein</fullName>
    </submittedName>
</protein>